<dbReference type="Proteomes" id="UP001499967">
    <property type="component" value="Unassembled WGS sequence"/>
</dbReference>
<dbReference type="EMBL" id="BAAAHP010000196">
    <property type="protein sequence ID" value="GAA0898469.1"/>
    <property type="molecule type" value="Genomic_DNA"/>
</dbReference>
<evidence type="ECO:0000313" key="1">
    <source>
        <dbReference type="EMBL" id="GAA0898469.1"/>
    </source>
</evidence>
<keyword evidence="2" id="KW-1185">Reference proteome</keyword>
<gene>
    <name evidence="1" type="ORF">GCM10009559_60960</name>
</gene>
<proteinExistence type="predicted"/>
<sequence length="176" mass="18214">MLQMVAVSEMTVSEPVAGSATGGAAVPASRAVAVTVSPMELLRPESHLAELIAGFPQVELLVAADDSRADPEDDDLDDPGEELRASAARLGLDGLALHRLGLPSPLPAGAEDDLVAALSELMGFDPEPGVYCLAPAPAPADPARAVVERAVQRIARVYGIPLLRYRCLELAVVSGS</sequence>
<accession>A0ABP3YLV2</accession>
<protein>
    <submittedName>
        <fullName evidence="1">Uncharacterized protein</fullName>
    </submittedName>
</protein>
<reference evidence="2" key="1">
    <citation type="journal article" date="2019" name="Int. J. Syst. Evol. Microbiol.">
        <title>The Global Catalogue of Microorganisms (GCM) 10K type strain sequencing project: providing services to taxonomists for standard genome sequencing and annotation.</title>
        <authorList>
            <consortium name="The Broad Institute Genomics Platform"/>
            <consortium name="The Broad Institute Genome Sequencing Center for Infectious Disease"/>
            <person name="Wu L."/>
            <person name="Ma J."/>
        </authorList>
    </citation>
    <scope>NUCLEOTIDE SEQUENCE [LARGE SCALE GENOMIC DNA]</scope>
    <source>
        <strain evidence="2">JCM 11117</strain>
    </source>
</reference>
<evidence type="ECO:0000313" key="2">
    <source>
        <dbReference type="Proteomes" id="UP001499967"/>
    </source>
</evidence>
<comment type="caution">
    <text evidence="1">The sequence shown here is derived from an EMBL/GenBank/DDBJ whole genome shotgun (WGS) entry which is preliminary data.</text>
</comment>
<name>A0ABP3YLV2_9PSEU</name>
<organism evidence="1 2">
    <name type="scientific">Pseudonocardia zijingensis</name>
    <dbReference type="NCBI Taxonomy" id="153376"/>
    <lineage>
        <taxon>Bacteria</taxon>
        <taxon>Bacillati</taxon>
        <taxon>Actinomycetota</taxon>
        <taxon>Actinomycetes</taxon>
        <taxon>Pseudonocardiales</taxon>
        <taxon>Pseudonocardiaceae</taxon>
        <taxon>Pseudonocardia</taxon>
    </lineage>
</organism>